<reference evidence="8" key="1">
    <citation type="submission" date="2018-05" db="EMBL/GenBank/DDBJ databases">
        <authorList>
            <person name="Lanie J.A."/>
            <person name="Ng W.-L."/>
            <person name="Kazmierczak K.M."/>
            <person name="Andrzejewski T.M."/>
            <person name="Davidsen T.M."/>
            <person name="Wayne K.J."/>
            <person name="Tettelin H."/>
            <person name="Glass J.I."/>
            <person name="Rusch D."/>
            <person name="Podicherti R."/>
            <person name="Tsui H.-C.T."/>
            <person name="Winkler M.E."/>
        </authorList>
    </citation>
    <scope>NUCLEOTIDE SEQUENCE</scope>
</reference>
<proteinExistence type="predicted"/>
<feature type="transmembrane region" description="Helical" evidence="7">
    <location>
        <begin position="60"/>
        <end position="82"/>
    </location>
</feature>
<feature type="non-terminal residue" evidence="8">
    <location>
        <position position="1"/>
    </location>
</feature>
<evidence type="ECO:0000256" key="6">
    <source>
        <dbReference type="ARBA" id="ARBA00023136"/>
    </source>
</evidence>
<dbReference type="InterPro" id="IPR007208">
    <property type="entry name" value="MrpF/PhaF-like"/>
</dbReference>
<dbReference type="PANTHER" id="PTHR34702:SF1">
    <property type="entry name" value="NA(+)_H(+) ANTIPORTER SUBUNIT F"/>
    <property type="match status" value="1"/>
</dbReference>
<keyword evidence="2" id="KW-0813">Transport</keyword>
<sequence>VQVFFLATSLVILLAVLLALYRVIKGPAIIDRIVGLNVIGTKTITIILLTGFLFERIEFFIDIAFVYALINFIGVLTLSKYFERKGVNDWRTGK</sequence>
<evidence type="ECO:0000313" key="8">
    <source>
        <dbReference type="EMBL" id="SVC02719.1"/>
    </source>
</evidence>
<dbReference type="PANTHER" id="PTHR34702">
    <property type="entry name" value="NA(+)/H(+) ANTIPORTER SUBUNIT F1"/>
    <property type="match status" value="1"/>
</dbReference>
<evidence type="ECO:0000256" key="2">
    <source>
        <dbReference type="ARBA" id="ARBA00022448"/>
    </source>
</evidence>
<evidence type="ECO:0000256" key="5">
    <source>
        <dbReference type="ARBA" id="ARBA00022989"/>
    </source>
</evidence>
<evidence type="ECO:0000256" key="7">
    <source>
        <dbReference type="SAM" id="Phobius"/>
    </source>
</evidence>
<dbReference type="Pfam" id="PF04066">
    <property type="entry name" value="MrpF_PhaF"/>
    <property type="match status" value="1"/>
</dbReference>
<name>A0A382ITV9_9ZZZZ</name>
<keyword evidence="5 7" id="KW-1133">Transmembrane helix</keyword>
<feature type="transmembrane region" description="Helical" evidence="7">
    <location>
        <begin position="36"/>
        <end position="54"/>
    </location>
</feature>
<keyword evidence="4 7" id="KW-0812">Transmembrane</keyword>
<dbReference type="GO" id="GO:0005886">
    <property type="term" value="C:plasma membrane"/>
    <property type="evidence" value="ECO:0007669"/>
    <property type="project" value="UniProtKB-SubCell"/>
</dbReference>
<keyword evidence="6 7" id="KW-0472">Membrane</keyword>
<evidence type="ECO:0000256" key="3">
    <source>
        <dbReference type="ARBA" id="ARBA00022475"/>
    </source>
</evidence>
<accession>A0A382ITV9</accession>
<keyword evidence="3" id="KW-1003">Cell membrane</keyword>
<evidence type="ECO:0000256" key="1">
    <source>
        <dbReference type="ARBA" id="ARBA00004651"/>
    </source>
</evidence>
<dbReference type="EMBL" id="UINC01069383">
    <property type="protein sequence ID" value="SVC02719.1"/>
    <property type="molecule type" value="Genomic_DNA"/>
</dbReference>
<feature type="transmembrane region" description="Helical" evidence="7">
    <location>
        <begin position="6"/>
        <end position="24"/>
    </location>
</feature>
<organism evidence="8">
    <name type="scientific">marine metagenome</name>
    <dbReference type="NCBI Taxonomy" id="408172"/>
    <lineage>
        <taxon>unclassified sequences</taxon>
        <taxon>metagenomes</taxon>
        <taxon>ecological metagenomes</taxon>
    </lineage>
</organism>
<protein>
    <recommendedName>
        <fullName evidence="9">PH regulation protein F</fullName>
    </recommendedName>
</protein>
<gene>
    <name evidence="8" type="ORF">METZ01_LOCUS255573</name>
</gene>
<evidence type="ECO:0008006" key="9">
    <source>
        <dbReference type="Google" id="ProtNLM"/>
    </source>
</evidence>
<comment type="subcellular location">
    <subcellularLocation>
        <location evidence="1">Cell membrane</location>
        <topology evidence="1">Multi-pass membrane protein</topology>
    </subcellularLocation>
</comment>
<dbReference type="GO" id="GO:0015385">
    <property type="term" value="F:sodium:proton antiporter activity"/>
    <property type="evidence" value="ECO:0007669"/>
    <property type="project" value="TreeGrafter"/>
</dbReference>
<dbReference type="AlphaFoldDB" id="A0A382ITV9"/>
<evidence type="ECO:0000256" key="4">
    <source>
        <dbReference type="ARBA" id="ARBA00022692"/>
    </source>
</evidence>